<organism evidence="1 2">
    <name type="scientific">Parenemella sanctibonifatiensis</name>
    <dbReference type="NCBI Taxonomy" id="2016505"/>
    <lineage>
        <taxon>Bacteria</taxon>
        <taxon>Bacillati</taxon>
        <taxon>Actinomycetota</taxon>
        <taxon>Actinomycetes</taxon>
        <taxon>Propionibacteriales</taxon>
        <taxon>Propionibacteriaceae</taxon>
        <taxon>Parenemella</taxon>
    </lineage>
</organism>
<dbReference type="RefSeq" id="WP_094450731.1">
    <property type="nucleotide sequence ID" value="NZ_NMVI01000016.1"/>
</dbReference>
<evidence type="ECO:0000313" key="2">
    <source>
        <dbReference type="Proteomes" id="UP000216533"/>
    </source>
</evidence>
<name>A0A255E7I2_9ACTN</name>
<dbReference type="Proteomes" id="UP000216533">
    <property type="component" value="Unassembled WGS sequence"/>
</dbReference>
<gene>
    <name evidence="1" type="ORF">CGZ92_07285</name>
</gene>
<evidence type="ECO:0000313" key="1">
    <source>
        <dbReference type="EMBL" id="OYN87509.1"/>
    </source>
</evidence>
<reference evidence="1 2" key="1">
    <citation type="submission" date="2017-07" db="EMBL/GenBank/DDBJ databases">
        <title>Draft whole genome sequences of clinical Proprionibacteriaceae strains.</title>
        <authorList>
            <person name="Bernier A.-M."/>
            <person name="Bernard K."/>
            <person name="Domingo M.-C."/>
        </authorList>
    </citation>
    <scope>NUCLEOTIDE SEQUENCE [LARGE SCALE GENOMIC DNA]</scope>
    <source>
        <strain evidence="1 2">NML 160184</strain>
    </source>
</reference>
<protein>
    <submittedName>
        <fullName evidence="1">Uncharacterized protein</fullName>
    </submittedName>
</protein>
<dbReference type="EMBL" id="NMVI01000016">
    <property type="protein sequence ID" value="OYN87509.1"/>
    <property type="molecule type" value="Genomic_DNA"/>
</dbReference>
<sequence>MTRHLIMPPDFLDFCWELEYKGYFSVEVVLPSDRIVPVEFYDHARLAQELREHRDAGTPFFARRIAVVESVDLELMNAAVRSAPDEFFE</sequence>
<proteinExistence type="predicted"/>
<accession>A0A255E7I2</accession>
<comment type="caution">
    <text evidence="1">The sequence shown here is derived from an EMBL/GenBank/DDBJ whole genome shotgun (WGS) entry which is preliminary data.</text>
</comment>
<dbReference type="AlphaFoldDB" id="A0A255E7I2"/>